<keyword evidence="4 8" id="KW-0547">Nucleotide-binding</keyword>
<dbReference type="GO" id="GO:0061603">
    <property type="term" value="F:molybdenum cofactor guanylyltransferase activity"/>
    <property type="evidence" value="ECO:0007669"/>
    <property type="project" value="UniProtKB-EC"/>
</dbReference>
<evidence type="ECO:0000256" key="4">
    <source>
        <dbReference type="ARBA" id="ARBA00022741"/>
    </source>
</evidence>
<dbReference type="Gene3D" id="3.90.550.10">
    <property type="entry name" value="Spore Coat Polysaccharide Biosynthesis Protein SpsA, Chain A"/>
    <property type="match status" value="1"/>
</dbReference>
<evidence type="ECO:0000259" key="9">
    <source>
        <dbReference type="Pfam" id="PF12804"/>
    </source>
</evidence>
<keyword evidence="7 8" id="KW-0501">Molybdenum cofactor biosynthesis</keyword>
<dbReference type="InterPro" id="IPR029044">
    <property type="entry name" value="Nucleotide-diphossugar_trans"/>
</dbReference>
<comment type="similarity">
    <text evidence="8">Belongs to the MobA family.</text>
</comment>
<feature type="domain" description="MobA-like NTP transferase" evidence="9">
    <location>
        <begin position="8"/>
        <end position="160"/>
    </location>
</feature>
<comment type="caution">
    <text evidence="8">Lacks conserved residue(s) required for the propagation of feature annotation.</text>
</comment>
<comment type="catalytic activity">
    <reaction evidence="8">
        <text>Mo-molybdopterin + GTP + H(+) = Mo-molybdopterin guanine dinucleotide + diphosphate</text>
        <dbReference type="Rhea" id="RHEA:34243"/>
        <dbReference type="ChEBI" id="CHEBI:15378"/>
        <dbReference type="ChEBI" id="CHEBI:33019"/>
        <dbReference type="ChEBI" id="CHEBI:37565"/>
        <dbReference type="ChEBI" id="CHEBI:71302"/>
        <dbReference type="ChEBI" id="CHEBI:71310"/>
        <dbReference type="EC" id="2.7.7.77"/>
    </reaction>
</comment>
<evidence type="ECO:0000256" key="5">
    <source>
        <dbReference type="ARBA" id="ARBA00022842"/>
    </source>
</evidence>
<evidence type="ECO:0000313" key="11">
    <source>
        <dbReference type="Proteomes" id="UP000808914"/>
    </source>
</evidence>
<evidence type="ECO:0000313" key="10">
    <source>
        <dbReference type="EMBL" id="MBM7646365.1"/>
    </source>
</evidence>
<comment type="cofactor">
    <cofactor evidence="8">
        <name>Mg(2+)</name>
        <dbReference type="ChEBI" id="CHEBI:18420"/>
    </cofactor>
</comment>
<evidence type="ECO:0000256" key="8">
    <source>
        <dbReference type="HAMAP-Rule" id="MF_00316"/>
    </source>
</evidence>
<gene>
    <name evidence="8" type="primary">mobA</name>
    <name evidence="10" type="ORF">JOD45_002593</name>
</gene>
<dbReference type="CDD" id="cd02503">
    <property type="entry name" value="MobA"/>
    <property type="match status" value="1"/>
</dbReference>
<keyword evidence="3 8" id="KW-0479">Metal-binding</keyword>
<dbReference type="PANTHER" id="PTHR19136">
    <property type="entry name" value="MOLYBDENUM COFACTOR GUANYLYLTRANSFERASE"/>
    <property type="match status" value="1"/>
</dbReference>
<evidence type="ECO:0000256" key="6">
    <source>
        <dbReference type="ARBA" id="ARBA00023134"/>
    </source>
</evidence>
<feature type="binding site" evidence="8">
    <location>
        <position position="102"/>
    </location>
    <ligand>
        <name>GTP</name>
        <dbReference type="ChEBI" id="CHEBI:37565"/>
    </ligand>
</feature>
<name>A0ABS2Q3H5_9BACL</name>
<feature type="binding site" evidence="8">
    <location>
        <position position="23"/>
    </location>
    <ligand>
        <name>GTP</name>
        <dbReference type="ChEBI" id="CHEBI:37565"/>
    </ligand>
</feature>
<protein>
    <recommendedName>
        <fullName evidence="8">Probable molybdenum cofactor guanylyltransferase</fullName>
        <shortName evidence="8">MoCo guanylyltransferase</shortName>
        <ecNumber evidence="8">2.7.7.77</ecNumber>
    </recommendedName>
    <alternativeName>
        <fullName evidence="8">GTP:molybdopterin guanylyltransferase</fullName>
    </alternativeName>
    <alternativeName>
        <fullName evidence="8">Mo-MPT guanylyltransferase</fullName>
    </alternativeName>
    <alternativeName>
        <fullName evidence="8">Molybdopterin guanylyltransferase</fullName>
    </alternativeName>
    <alternativeName>
        <fullName evidence="8">Molybdopterin-guanine dinucleotide synthase</fullName>
        <shortName evidence="8">MGD synthase</shortName>
    </alternativeName>
</protein>
<dbReference type="InterPro" id="IPR025877">
    <property type="entry name" value="MobA-like_NTP_Trfase"/>
</dbReference>
<accession>A0ABS2Q3H5</accession>
<comment type="domain">
    <text evidence="8">The N-terminal domain determines nucleotide recognition and specific binding, while the C-terminal domain determines the specific binding to the target protein.</text>
</comment>
<dbReference type="Pfam" id="PF12804">
    <property type="entry name" value="NTP_transf_3"/>
    <property type="match status" value="1"/>
</dbReference>
<dbReference type="EC" id="2.7.7.77" evidence="8"/>
<dbReference type="Proteomes" id="UP000808914">
    <property type="component" value="Unassembled WGS sequence"/>
</dbReference>
<feature type="binding site" evidence="8">
    <location>
        <begin position="11"/>
        <end position="13"/>
    </location>
    <ligand>
        <name>GTP</name>
        <dbReference type="ChEBI" id="CHEBI:37565"/>
    </ligand>
</feature>
<keyword evidence="10" id="KW-0548">Nucleotidyltransferase</keyword>
<proteinExistence type="inferred from homology"/>
<comment type="subcellular location">
    <subcellularLocation>
        <location evidence="8">Cytoplasm</location>
    </subcellularLocation>
</comment>
<reference evidence="10 11" key="1">
    <citation type="submission" date="2021-01" db="EMBL/GenBank/DDBJ databases">
        <title>Genomic Encyclopedia of Type Strains, Phase IV (KMG-IV): sequencing the most valuable type-strain genomes for metagenomic binning, comparative biology and taxonomic classification.</title>
        <authorList>
            <person name="Goeker M."/>
        </authorList>
    </citation>
    <scope>NUCLEOTIDE SEQUENCE [LARGE SCALE GENOMIC DNA]</scope>
    <source>
        <strain evidence="10 11">DSM 28236</strain>
    </source>
</reference>
<comment type="caution">
    <text evidence="10">The sequence shown here is derived from an EMBL/GenBank/DDBJ whole genome shotgun (WGS) entry which is preliminary data.</text>
</comment>
<dbReference type="HAMAP" id="MF_00316">
    <property type="entry name" value="MobA"/>
    <property type="match status" value="1"/>
</dbReference>
<keyword evidence="11" id="KW-1185">Reference proteome</keyword>
<evidence type="ECO:0000256" key="3">
    <source>
        <dbReference type="ARBA" id="ARBA00022723"/>
    </source>
</evidence>
<keyword evidence="5 8" id="KW-0460">Magnesium</keyword>
<keyword evidence="6 8" id="KW-0342">GTP-binding</keyword>
<feature type="binding site" evidence="8">
    <location>
        <position position="71"/>
    </location>
    <ligand>
        <name>GTP</name>
        <dbReference type="ChEBI" id="CHEBI:37565"/>
    </ligand>
</feature>
<keyword evidence="2 8" id="KW-0808">Transferase</keyword>
<feature type="binding site" evidence="8">
    <location>
        <position position="102"/>
    </location>
    <ligand>
        <name>Mg(2+)</name>
        <dbReference type="ChEBI" id="CHEBI:18420"/>
    </ligand>
</feature>
<dbReference type="RefSeq" id="WP_205004250.1">
    <property type="nucleotide sequence ID" value="NZ_JAFBER010000019.1"/>
</dbReference>
<dbReference type="SUPFAM" id="SSF53448">
    <property type="entry name" value="Nucleotide-diphospho-sugar transferases"/>
    <property type="match status" value="1"/>
</dbReference>
<sequence length="207" mass="23632">MRAYHIAGVLLCGGASRRFGQPKAFYPYKNKPMFMYTYESLQAETEKTMVITRSEFISRFQSLNIGEVFEDRPAFSGKGPLAGLYTAMQEIPASWYMILPCDMPGITPAFVRYLKDQVLREQQNQCLIPSVKGYKQPAAAVYHRSCLPHIELLLKQEQLKMTALFERVNTCLVYPEQAGFPSKMFCNINTKADLSEMAHLYDSDKKV</sequence>
<dbReference type="EMBL" id="JAFBER010000019">
    <property type="protein sequence ID" value="MBM7646365.1"/>
    <property type="molecule type" value="Genomic_DNA"/>
</dbReference>
<evidence type="ECO:0000256" key="2">
    <source>
        <dbReference type="ARBA" id="ARBA00022679"/>
    </source>
</evidence>
<organism evidence="10 11">
    <name type="scientific">Scopulibacillus daqui</name>
    <dbReference type="NCBI Taxonomy" id="1469162"/>
    <lineage>
        <taxon>Bacteria</taxon>
        <taxon>Bacillati</taxon>
        <taxon>Bacillota</taxon>
        <taxon>Bacilli</taxon>
        <taxon>Bacillales</taxon>
        <taxon>Sporolactobacillaceae</taxon>
        <taxon>Scopulibacillus</taxon>
    </lineage>
</organism>
<comment type="function">
    <text evidence="8">Transfers a GMP moiety from GTP to Mo-molybdopterin (Mo-MPT) cofactor (Moco or molybdenum cofactor) to form Mo-molybdopterin guanine dinucleotide (Mo-MGD) cofactor.</text>
</comment>
<keyword evidence="1 8" id="KW-0963">Cytoplasm</keyword>
<evidence type="ECO:0000256" key="7">
    <source>
        <dbReference type="ARBA" id="ARBA00023150"/>
    </source>
</evidence>
<dbReference type="PANTHER" id="PTHR19136:SF81">
    <property type="entry name" value="MOLYBDENUM COFACTOR GUANYLYLTRANSFERASE"/>
    <property type="match status" value="1"/>
</dbReference>
<dbReference type="InterPro" id="IPR013482">
    <property type="entry name" value="Molybde_CF_guanTrfase"/>
</dbReference>
<evidence type="ECO:0000256" key="1">
    <source>
        <dbReference type="ARBA" id="ARBA00022490"/>
    </source>
</evidence>